<name>D0A0F2_TRYB9</name>
<dbReference type="VEuPathDB" id="TriTrypDB:Tbg972.10.18130"/>
<accession>D0A0F2</accession>
<organism evidence="2 3">
    <name type="scientific">Trypanosoma brucei gambiense (strain MHOM/CI/86/DAL972)</name>
    <dbReference type="NCBI Taxonomy" id="679716"/>
    <lineage>
        <taxon>Eukaryota</taxon>
        <taxon>Discoba</taxon>
        <taxon>Euglenozoa</taxon>
        <taxon>Kinetoplastea</taxon>
        <taxon>Metakinetoplastina</taxon>
        <taxon>Trypanosomatida</taxon>
        <taxon>Trypanosomatidae</taxon>
        <taxon>Trypanosoma</taxon>
    </lineage>
</organism>
<protein>
    <submittedName>
        <fullName evidence="2">Uncharacterized protein</fullName>
    </submittedName>
</protein>
<evidence type="ECO:0000313" key="3">
    <source>
        <dbReference type="Proteomes" id="UP000002316"/>
    </source>
</evidence>
<evidence type="ECO:0000313" key="2">
    <source>
        <dbReference type="EMBL" id="CBH16710.1"/>
    </source>
</evidence>
<dbReference type="EMBL" id="FN554973">
    <property type="protein sequence ID" value="CBH16710.1"/>
    <property type="molecule type" value="Genomic_DNA"/>
</dbReference>
<dbReference type="GeneID" id="23865058"/>
<evidence type="ECO:0000256" key="1">
    <source>
        <dbReference type="SAM" id="MobiDB-lite"/>
    </source>
</evidence>
<proteinExistence type="predicted"/>
<dbReference type="RefSeq" id="XP_011778974.1">
    <property type="nucleotide sequence ID" value="XM_011780672.1"/>
</dbReference>
<gene>
    <name evidence="2" type="ORF">TbgDal_X18130</name>
</gene>
<dbReference type="Proteomes" id="UP000002316">
    <property type="component" value="Chromosome 10"/>
</dbReference>
<feature type="region of interest" description="Disordered" evidence="1">
    <location>
        <begin position="282"/>
        <end position="303"/>
    </location>
</feature>
<dbReference type="KEGG" id="tbg:TbgDal_X18130"/>
<dbReference type="OrthoDB" id="240834at2759"/>
<dbReference type="AlphaFoldDB" id="D0A0F2"/>
<reference evidence="3" key="1">
    <citation type="journal article" date="2010" name="PLoS Negl. Trop. Dis.">
        <title>The genome sequence of Trypanosoma brucei gambiense, causative agent of chronic human african trypanosomiasis.</title>
        <authorList>
            <person name="Jackson A.P."/>
            <person name="Sanders M."/>
            <person name="Berry A."/>
            <person name="McQuillan J."/>
            <person name="Aslett M.A."/>
            <person name="Quail M.A."/>
            <person name="Chukualim B."/>
            <person name="Capewell P."/>
            <person name="MacLeod A."/>
            <person name="Melville S.E."/>
            <person name="Gibson W."/>
            <person name="Barry J.D."/>
            <person name="Berriman M."/>
            <person name="Hertz-Fowler C."/>
        </authorList>
    </citation>
    <scope>NUCLEOTIDE SEQUENCE [LARGE SCALE GENOMIC DNA]</scope>
    <source>
        <strain evidence="3">MHOM/CI/86/DAL972</strain>
    </source>
</reference>
<sequence>MSLLGGIFAFATSVRKGGKIGERVCLPLCNVLILAKVLIFRFCLPTLFSFLFFLERRSPFMTQPVDDSWYDAELLDALLGKEDVDPSHVPLSSLAAAAPVTTPKGSCRALEITDLGHPRLFMIGGSLFSRYCRPSPALQNHRARFHWSRLSWLDYSAIYCPFTKQFLSPRSPHWSHLVSAGFGTPRRLLFGRSIVLVKPQKLQALAAHIQQSKEGNAVSGKNPTAMWSPPLQQTLGLLLETLPYHDETSLARRVQEVLSAGDTGAATGRRIPLGLYNHVPDVKRVMPPPRSSQEGEEEEELAQNDVDAVEVVALGESYLRRVLPWRTAVLQHRPKMKLNMKVGHKEMVGLSSEGADLHPAHSKADVLVERYSLLCSTPCCVPKTQMAYLSLRYVPDVPVMQVVVDALLRTEETEYVFYCPIEHGVDCHTVVDIVAYRVRRTGDGDVRAAERFPVLHLGLHANPTDSSVAPVIVVIGNAHLLSQRAISRLLDQWTRNGAAAVAVRRRNGGSGDNGNSDVGIDADEAVGRSWRGRELLLRIGDPLRAIACGVPLFGNVRAVFVSYSAFDCAPSDCSAHSPGLNNSVSCVRSANATVHVLKPLREGVFTLEEPVVAALRRVAPTFQRRMDVSDRRLFIKEVCDVISSTHVSTLSNRGADRHGWTTSPDDSYHEEDVLLHLYEAVEAFLECPVKSGDVSLLSCAHLMTKYPELATARIRHELIREFPLYVEMNKSELTVCSAVSAPAPDSVVECAAGGSGSCECAAGFNIPLVSSRRLARKKAEEEHDLLKKTYVLNATLDRVVTSDASGCGSSFTSVIMRGSEHQRYECPIEHSYQPFFEPPLLLGRWSQTLLFCAPVVADTVALRCVLLHAVEASVRDDDTINVVDVDIFCVDYVKYPPERRCRLFGVRLRFATPDGFTKGTVKDCSARERATEMLEHALAKCAVSAELFPLWTSSELRKQRTCRRVTQGSGVAGTFVPHFRFEALDECVRAAQPNVVEQRLFALGFVQCGPLCLTVGSHVIALRDISSNIKRGTLCRVARFAPMMVAHEFGAPVDRMVQCFFEQQRCKGGGMGALPVVRPVLQPNNLQVTPFGEAEESERETRDEEALVIPAVSLVGGYRSLHYYALPALQLPLLVPSQAAAASTLFHPLFAHQDSLLEFASAETHSKAATMIMSLPPSLGARRSVSCAFLYDAVFDNGESGAEVHEEGGQFPPHGSKGSASPSHTVCCDVLSALSLFPLRV</sequence>